<keyword evidence="3" id="KW-0520">NAD</keyword>
<sequence>MATERILITGASGTIGRMLRERLRAPGRTLRLLDQVAPPEGGPGEDVEPMAGSVTDTALLAEACRDVDAVLHLAALPVENTWERILAVNVDGTRALLEAARGAGVPRVVLASSNHAAGFHPATGTDLPAEAAPRPDTYYGFSKAATEALGSLYHSRYGMDVLCLRIGAYGDRPDDERGLSIWLSPEDGGRLFEACLSTPSPGFRVVWGVSANTRRLVSRAEGEAIGYHPRDDAEVFADQVRSFPPGTERDFLGGTFTTAPLGEPM</sequence>
<feature type="domain" description="NAD-dependent epimerase/dehydratase" evidence="4">
    <location>
        <begin position="6"/>
        <end position="170"/>
    </location>
</feature>
<accession>A0ABV4CGT6</accession>
<comment type="caution">
    <text evidence="5">The sequence shown here is derived from an EMBL/GenBank/DDBJ whole genome shotgun (WGS) entry which is preliminary data.</text>
</comment>
<dbReference type="InterPro" id="IPR001509">
    <property type="entry name" value="Epimerase_deHydtase"/>
</dbReference>
<keyword evidence="6" id="KW-1185">Reference proteome</keyword>
<keyword evidence="2" id="KW-0560">Oxidoreductase</keyword>
<dbReference type="Proteomes" id="UP001564626">
    <property type="component" value="Unassembled WGS sequence"/>
</dbReference>
<gene>
    <name evidence="5" type="ORF">AB8O55_12995</name>
</gene>
<dbReference type="EMBL" id="JBGEHV010000020">
    <property type="protein sequence ID" value="MEY8040315.1"/>
    <property type="molecule type" value="Genomic_DNA"/>
</dbReference>
<evidence type="ECO:0000313" key="6">
    <source>
        <dbReference type="Proteomes" id="UP001564626"/>
    </source>
</evidence>
<organism evidence="5 6">
    <name type="scientific">Saccharopolyspora cebuensis</name>
    <dbReference type="NCBI Taxonomy" id="418759"/>
    <lineage>
        <taxon>Bacteria</taxon>
        <taxon>Bacillati</taxon>
        <taxon>Actinomycetota</taxon>
        <taxon>Actinomycetes</taxon>
        <taxon>Pseudonocardiales</taxon>
        <taxon>Pseudonocardiaceae</taxon>
        <taxon>Saccharopolyspora</taxon>
    </lineage>
</organism>
<name>A0ABV4CGT6_9PSEU</name>
<protein>
    <submittedName>
        <fullName evidence="5">NAD-dependent epimerase/dehydratase family protein</fullName>
    </submittedName>
</protein>
<dbReference type="SUPFAM" id="SSF51735">
    <property type="entry name" value="NAD(P)-binding Rossmann-fold domains"/>
    <property type="match status" value="1"/>
</dbReference>
<evidence type="ECO:0000313" key="5">
    <source>
        <dbReference type="EMBL" id="MEY8040315.1"/>
    </source>
</evidence>
<proteinExistence type="inferred from homology"/>
<dbReference type="Gene3D" id="3.40.50.720">
    <property type="entry name" value="NAD(P)-binding Rossmann-like Domain"/>
    <property type="match status" value="1"/>
</dbReference>
<dbReference type="PANTHER" id="PTHR43103:SF5">
    <property type="entry name" value="4-EPIMERASE, PUTATIVE (AFU_ORTHOLOGUE AFUA_7G00360)-RELATED"/>
    <property type="match status" value="1"/>
</dbReference>
<evidence type="ECO:0000256" key="1">
    <source>
        <dbReference type="ARBA" id="ARBA00007637"/>
    </source>
</evidence>
<dbReference type="InterPro" id="IPR036291">
    <property type="entry name" value="NAD(P)-bd_dom_sf"/>
</dbReference>
<dbReference type="PANTHER" id="PTHR43103">
    <property type="entry name" value="NUCLEOSIDE-DIPHOSPHATE-SUGAR EPIMERASE"/>
    <property type="match status" value="1"/>
</dbReference>
<reference evidence="5 6" key="1">
    <citation type="submission" date="2024-08" db="EMBL/GenBank/DDBJ databases">
        <title>Genome mining of Saccharopolyspora cebuensis PGLac3 from Nigerian medicinal plant.</title>
        <authorList>
            <person name="Ezeobiora C.E."/>
            <person name="Igbokwe N.H."/>
            <person name="Amin D.H."/>
            <person name="Mendie U.E."/>
        </authorList>
    </citation>
    <scope>NUCLEOTIDE SEQUENCE [LARGE SCALE GENOMIC DNA]</scope>
    <source>
        <strain evidence="5 6">PGLac3</strain>
    </source>
</reference>
<evidence type="ECO:0000256" key="2">
    <source>
        <dbReference type="ARBA" id="ARBA00023002"/>
    </source>
</evidence>
<comment type="similarity">
    <text evidence="1">Belongs to the NAD(P)-dependent epimerase/dehydratase family.</text>
</comment>
<dbReference type="Pfam" id="PF01370">
    <property type="entry name" value="Epimerase"/>
    <property type="match status" value="1"/>
</dbReference>
<evidence type="ECO:0000259" key="4">
    <source>
        <dbReference type="Pfam" id="PF01370"/>
    </source>
</evidence>
<evidence type="ECO:0000256" key="3">
    <source>
        <dbReference type="ARBA" id="ARBA00023027"/>
    </source>
</evidence>
<dbReference type="RefSeq" id="WP_345366720.1">
    <property type="nucleotide sequence ID" value="NZ_BAABII010000016.1"/>
</dbReference>